<organism evidence="9 10">
    <name type="scientific">Lacipirellula parvula</name>
    <dbReference type="NCBI Taxonomy" id="2650471"/>
    <lineage>
        <taxon>Bacteria</taxon>
        <taxon>Pseudomonadati</taxon>
        <taxon>Planctomycetota</taxon>
        <taxon>Planctomycetia</taxon>
        <taxon>Pirellulales</taxon>
        <taxon>Lacipirellulaceae</taxon>
        <taxon>Lacipirellula</taxon>
    </lineage>
</organism>
<dbReference type="Pfam" id="PF00482">
    <property type="entry name" value="T2SSF"/>
    <property type="match status" value="1"/>
</dbReference>
<dbReference type="AlphaFoldDB" id="A0A5K7X9B5"/>
<evidence type="ECO:0000256" key="6">
    <source>
        <dbReference type="SAM" id="MobiDB-lite"/>
    </source>
</evidence>
<dbReference type="RefSeq" id="WP_152098830.1">
    <property type="nucleotide sequence ID" value="NZ_AP021861.1"/>
</dbReference>
<evidence type="ECO:0000259" key="8">
    <source>
        <dbReference type="Pfam" id="PF00482"/>
    </source>
</evidence>
<keyword evidence="4 7" id="KW-1133">Transmembrane helix</keyword>
<feature type="transmembrane region" description="Helical" evidence="7">
    <location>
        <begin position="142"/>
        <end position="164"/>
    </location>
</feature>
<keyword evidence="2" id="KW-1003">Cell membrane</keyword>
<name>A0A5K7X9B5_9BACT</name>
<sequence>MEPLLAALVSQSTITQMAVFGAVAAVAWWVLDTMSRSKPRAEQRLEEYREPNSRKSDLLSGKSSKVGAISKVLEKASPALSAPLQPKTEAEVSKVREKLNMAGFRGANAPQMYWSLKILALGAGFFLGGGVMLLTKGVNKDALTYTGIIAGVCFYLPEVILWVIRKGRQDNIFYGLPDALDLMVVCVEAGLGLDQAMRKVTDEMKKTYKVISEEFALSNMQLQMGRARTEVLHDLGSRTGVDDLKALAAILIQADKFGSSVAQALRVQSDSMRTRRRQLAEEKAAKTAVKLIFPLVLFIFPAIFVVLVGPAAITMVNELFPTMGAQ</sequence>
<evidence type="ECO:0000313" key="9">
    <source>
        <dbReference type="EMBL" id="BBO32955.1"/>
    </source>
</evidence>
<dbReference type="EMBL" id="AP021861">
    <property type="protein sequence ID" value="BBO32955.1"/>
    <property type="molecule type" value="Genomic_DNA"/>
</dbReference>
<keyword evidence="3 7" id="KW-0812">Transmembrane</keyword>
<feature type="transmembrane region" description="Helical" evidence="7">
    <location>
        <begin position="114"/>
        <end position="136"/>
    </location>
</feature>
<protein>
    <submittedName>
        <fullName evidence="9">TadC</fullName>
    </submittedName>
</protein>
<feature type="domain" description="Type II secretion system protein GspF" evidence="8">
    <location>
        <begin position="180"/>
        <end position="308"/>
    </location>
</feature>
<dbReference type="PANTHER" id="PTHR35007:SF2">
    <property type="entry name" value="PILUS ASSEMBLE PROTEIN"/>
    <property type="match status" value="1"/>
</dbReference>
<evidence type="ECO:0000256" key="5">
    <source>
        <dbReference type="ARBA" id="ARBA00023136"/>
    </source>
</evidence>
<feature type="region of interest" description="Disordered" evidence="6">
    <location>
        <begin position="40"/>
        <end position="62"/>
    </location>
</feature>
<evidence type="ECO:0000256" key="4">
    <source>
        <dbReference type="ARBA" id="ARBA00022989"/>
    </source>
</evidence>
<dbReference type="GO" id="GO:0005886">
    <property type="term" value="C:plasma membrane"/>
    <property type="evidence" value="ECO:0007669"/>
    <property type="project" value="UniProtKB-SubCell"/>
</dbReference>
<keyword evidence="5 7" id="KW-0472">Membrane</keyword>
<evidence type="ECO:0000256" key="7">
    <source>
        <dbReference type="SAM" id="Phobius"/>
    </source>
</evidence>
<dbReference type="Proteomes" id="UP000326837">
    <property type="component" value="Chromosome"/>
</dbReference>
<evidence type="ECO:0000256" key="2">
    <source>
        <dbReference type="ARBA" id="ARBA00022475"/>
    </source>
</evidence>
<proteinExistence type="predicted"/>
<feature type="transmembrane region" description="Helical" evidence="7">
    <location>
        <begin position="12"/>
        <end position="31"/>
    </location>
</feature>
<accession>A0A5K7X9B5</accession>
<dbReference type="InterPro" id="IPR018076">
    <property type="entry name" value="T2SS_GspF_dom"/>
</dbReference>
<evidence type="ECO:0000256" key="3">
    <source>
        <dbReference type="ARBA" id="ARBA00022692"/>
    </source>
</evidence>
<gene>
    <name evidence="9" type="ORF">PLANPX_2567</name>
</gene>
<dbReference type="KEGG" id="lpav:PLANPX_2567"/>
<dbReference type="PANTHER" id="PTHR35007">
    <property type="entry name" value="INTEGRAL MEMBRANE PROTEIN-RELATED"/>
    <property type="match status" value="1"/>
</dbReference>
<feature type="compositionally biased region" description="Basic and acidic residues" evidence="6">
    <location>
        <begin position="40"/>
        <end position="57"/>
    </location>
</feature>
<keyword evidence="10" id="KW-1185">Reference proteome</keyword>
<evidence type="ECO:0000256" key="1">
    <source>
        <dbReference type="ARBA" id="ARBA00004651"/>
    </source>
</evidence>
<reference evidence="10" key="1">
    <citation type="submission" date="2019-10" db="EMBL/GenBank/DDBJ databases">
        <title>Lacipirellula parvula gen. nov., sp. nov., representing a lineage of planctomycetes widespread in freshwater anoxic habitats, and description of the family Lacipirellulaceae.</title>
        <authorList>
            <person name="Dedysh S.N."/>
            <person name="Kulichevskaya I.S."/>
            <person name="Beletsky A.V."/>
            <person name="Rakitin A.L."/>
            <person name="Mardanov A.V."/>
            <person name="Ivanova A.A."/>
            <person name="Saltykova V.X."/>
            <person name="Rijpstra W.I.C."/>
            <person name="Sinninghe Damste J.S."/>
            <person name="Ravin N.V."/>
        </authorList>
    </citation>
    <scope>NUCLEOTIDE SEQUENCE [LARGE SCALE GENOMIC DNA]</scope>
    <source>
        <strain evidence="10">PX69</strain>
    </source>
</reference>
<feature type="transmembrane region" description="Helical" evidence="7">
    <location>
        <begin position="291"/>
        <end position="313"/>
    </location>
</feature>
<evidence type="ECO:0000313" key="10">
    <source>
        <dbReference type="Proteomes" id="UP000326837"/>
    </source>
</evidence>
<comment type="subcellular location">
    <subcellularLocation>
        <location evidence="1">Cell membrane</location>
        <topology evidence="1">Multi-pass membrane protein</topology>
    </subcellularLocation>
</comment>